<name>A0A2M7UJC1_9BACT</name>
<dbReference type="Proteomes" id="UP000231071">
    <property type="component" value="Unassembled WGS sequence"/>
</dbReference>
<dbReference type="EMBL" id="PFOI01000017">
    <property type="protein sequence ID" value="PIZ71325.1"/>
    <property type="molecule type" value="Genomic_DNA"/>
</dbReference>
<reference evidence="2" key="1">
    <citation type="submission" date="2017-09" db="EMBL/GenBank/DDBJ databases">
        <title>Depth-based differentiation of microbial function through sediment-hosted aquifers and enrichment of novel symbionts in the deep terrestrial subsurface.</title>
        <authorList>
            <person name="Probst A.J."/>
            <person name="Ladd B."/>
            <person name="Jarett J.K."/>
            <person name="Geller-Mcgrath D.E."/>
            <person name="Sieber C.M.K."/>
            <person name="Emerson J.B."/>
            <person name="Anantharaman K."/>
            <person name="Thomas B.C."/>
            <person name="Malmstrom R."/>
            <person name="Stieglmeier M."/>
            <person name="Klingl A."/>
            <person name="Woyke T."/>
            <person name="Ryan C.M."/>
            <person name="Banfield J.F."/>
        </authorList>
    </citation>
    <scope>NUCLEOTIDE SEQUENCE [LARGE SCALE GENOMIC DNA]</scope>
</reference>
<organism evidence="1 2">
    <name type="scientific">Candidatus Portnoybacteria bacterium CG_4_10_14_0_2_um_filter_39_11</name>
    <dbReference type="NCBI Taxonomy" id="1974797"/>
    <lineage>
        <taxon>Bacteria</taxon>
        <taxon>Candidatus Portnoyibacteriota</taxon>
    </lineage>
</organism>
<proteinExistence type="predicted"/>
<comment type="caution">
    <text evidence="1">The sequence shown here is derived from an EMBL/GenBank/DDBJ whole genome shotgun (WGS) entry which is preliminary data.</text>
</comment>
<accession>A0A2M7UJC1</accession>
<evidence type="ECO:0000313" key="1">
    <source>
        <dbReference type="EMBL" id="PIZ71325.1"/>
    </source>
</evidence>
<protein>
    <submittedName>
        <fullName evidence="1">Uncharacterized protein</fullName>
    </submittedName>
</protein>
<dbReference type="AlphaFoldDB" id="A0A2M7UJC1"/>
<evidence type="ECO:0000313" key="2">
    <source>
        <dbReference type="Proteomes" id="UP000231071"/>
    </source>
</evidence>
<gene>
    <name evidence="1" type="ORF">COY09_00970</name>
</gene>
<sequence>MGLNAHWNFCFCFNFGNSYIFLKFFGARSFFACMLGRIATNKLIYIFRKSNFSEKTFPKTLKITGSFPIKLSTNFVKNLSNDDIIKKIRPNNIEIRCLNQWR</sequence>